<dbReference type="EMBL" id="BMYZ01000004">
    <property type="protein sequence ID" value="GGY87338.1"/>
    <property type="molecule type" value="Genomic_DNA"/>
</dbReference>
<organism evidence="4 5">
    <name type="scientific">Cellvibrio zantedeschiae</name>
    <dbReference type="NCBI Taxonomy" id="1237077"/>
    <lineage>
        <taxon>Bacteria</taxon>
        <taxon>Pseudomonadati</taxon>
        <taxon>Pseudomonadota</taxon>
        <taxon>Gammaproteobacteria</taxon>
        <taxon>Cellvibrionales</taxon>
        <taxon>Cellvibrionaceae</taxon>
        <taxon>Cellvibrio</taxon>
    </lineage>
</organism>
<dbReference type="Proteomes" id="UP000619761">
    <property type="component" value="Unassembled WGS sequence"/>
</dbReference>
<evidence type="ECO:0000259" key="3">
    <source>
        <dbReference type="PROSITE" id="PS51677"/>
    </source>
</evidence>
<comment type="caution">
    <text evidence="4">The sequence shown here is derived from an EMBL/GenBank/DDBJ whole genome shotgun (WGS) entry which is preliminary data.</text>
</comment>
<dbReference type="PANTHER" id="PTHR34216">
    <property type="match status" value="1"/>
</dbReference>
<keyword evidence="5" id="KW-1185">Reference proteome</keyword>
<dbReference type="InterPro" id="IPR002509">
    <property type="entry name" value="NODB_dom"/>
</dbReference>
<dbReference type="PROSITE" id="PS51677">
    <property type="entry name" value="NODB"/>
    <property type="match status" value="1"/>
</dbReference>
<dbReference type="Gene3D" id="3.20.20.370">
    <property type="entry name" value="Glycoside hydrolase/deacetylase"/>
    <property type="match status" value="1"/>
</dbReference>
<reference evidence="5" key="1">
    <citation type="journal article" date="2019" name="Int. J. Syst. Evol. Microbiol.">
        <title>The Global Catalogue of Microorganisms (GCM) 10K type strain sequencing project: providing services to taxonomists for standard genome sequencing and annotation.</title>
        <authorList>
            <consortium name="The Broad Institute Genomics Platform"/>
            <consortium name="The Broad Institute Genome Sequencing Center for Infectious Disease"/>
            <person name="Wu L."/>
            <person name="Ma J."/>
        </authorList>
    </citation>
    <scope>NUCLEOTIDE SEQUENCE [LARGE SCALE GENOMIC DNA]</scope>
    <source>
        <strain evidence="5">KCTC 32239</strain>
    </source>
</reference>
<accession>A0ABQ3BAQ1</accession>
<dbReference type="CDD" id="cd10973">
    <property type="entry name" value="CE4_DAC_u4_5s"/>
    <property type="match status" value="1"/>
</dbReference>
<dbReference type="InterPro" id="IPR011330">
    <property type="entry name" value="Glyco_hydro/deAcase_b/a-brl"/>
</dbReference>
<evidence type="ECO:0000256" key="1">
    <source>
        <dbReference type="ARBA" id="ARBA00004613"/>
    </source>
</evidence>
<dbReference type="SUPFAM" id="SSF88713">
    <property type="entry name" value="Glycoside hydrolase/deacetylase"/>
    <property type="match status" value="1"/>
</dbReference>
<evidence type="ECO:0000313" key="5">
    <source>
        <dbReference type="Proteomes" id="UP000619761"/>
    </source>
</evidence>
<name>A0ABQ3BAQ1_9GAMM</name>
<feature type="domain" description="NodB homology" evidence="3">
    <location>
        <begin position="92"/>
        <end position="292"/>
    </location>
</feature>
<sequence length="369" mass="41816">MINSLLSLCKKSSTIWKNVGATLVIFLSVLADARAATVLIYHHVSNTMPASTSISPERFLAHMDYLEKNNFKIVPLTELTEKLRKGDVLPDKTVAITFDDSYADVYTAAYPVLKKRGWPFTFFVNTDAVGSGKLFVTWDQLRDMSKNGVTIANHTTAHNHMVRLNKSETQSQWRERVTGEITRAQEKIKQEIGSAPHVFAYPFGEYNAEVKQLLKKLGYVAFTQQAGVLHADTDLQTLPRFPFGGSYTELNDFIEKINTLPMPVKKVEFYADKQRKLDDMVVKAGDKPYLILSLSDNSLPTKVNCFSSNEGAINTQVIDGKLWIQSKQTFPQGRTKFNCTAASNQHGRYYWFTQLWLVTDKNGNWTYQD</sequence>
<protein>
    <submittedName>
        <fullName evidence="4">Polysaccharide deacetylase</fullName>
    </submittedName>
</protein>
<proteinExistence type="predicted"/>
<dbReference type="Pfam" id="PF01522">
    <property type="entry name" value="Polysacc_deac_1"/>
    <property type="match status" value="1"/>
</dbReference>
<dbReference type="InterPro" id="IPR051398">
    <property type="entry name" value="Polysacch_Deacetylase"/>
</dbReference>
<keyword evidence="2" id="KW-0732">Signal</keyword>
<comment type="subcellular location">
    <subcellularLocation>
        <location evidence="1">Secreted</location>
    </subcellularLocation>
</comment>
<dbReference type="PANTHER" id="PTHR34216:SF3">
    <property type="entry name" value="POLY-BETA-1,6-N-ACETYL-D-GLUCOSAMINE N-DEACETYLASE"/>
    <property type="match status" value="1"/>
</dbReference>
<evidence type="ECO:0000256" key="2">
    <source>
        <dbReference type="ARBA" id="ARBA00022729"/>
    </source>
</evidence>
<gene>
    <name evidence="4" type="ORF">GCM10011613_35650</name>
</gene>
<evidence type="ECO:0000313" key="4">
    <source>
        <dbReference type="EMBL" id="GGY87338.1"/>
    </source>
</evidence>